<feature type="transmembrane region" description="Helical" evidence="1">
    <location>
        <begin position="7"/>
        <end position="25"/>
    </location>
</feature>
<dbReference type="EMBL" id="CP002098">
    <property type="protein sequence ID" value="ADM28006.1"/>
    <property type="molecule type" value="Genomic_DNA"/>
</dbReference>
<dbReference type="AlphaFoldDB" id="E0SP79"/>
<reference evidence="2 3" key="1">
    <citation type="journal article" date="2010" name="Stand. Genomic Sci.">
        <title>Complete genome sequence of Ignisphaera aggregans type strain (AQ1.S1).</title>
        <authorList>
            <person name="Goker M."/>
            <person name="Held B."/>
            <person name="Lapidus A."/>
            <person name="Nolan M."/>
            <person name="Spring S."/>
            <person name="Yasawong M."/>
            <person name="Lucas S."/>
            <person name="Glavina Del Rio T."/>
            <person name="Tice H."/>
            <person name="Cheng J.F."/>
            <person name="Goodwin L."/>
            <person name="Tapia R."/>
            <person name="Pitluck S."/>
            <person name="Liolios K."/>
            <person name="Ivanova N."/>
            <person name="Mavromatis K."/>
            <person name="Mikhailova N."/>
            <person name="Pati A."/>
            <person name="Chen A."/>
            <person name="Palaniappan K."/>
            <person name="Brambilla E."/>
            <person name="Land M."/>
            <person name="Hauser L."/>
            <person name="Chang Y.J."/>
            <person name="Jeffries C.D."/>
            <person name="Brettin T."/>
            <person name="Detter J.C."/>
            <person name="Han C."/>
            <person name="Rohde M."/>
            <person name="Sikorski J."/>
            <person name="Woyke T."/>
            <person name="Bristow J."/>
            <person name="Eisen J.A."/>
            <person name="Markowitz V."/>
            <person name="Hugenholtz P."/>
            <person name="Kyrpides N.C."/>
            <person name="Klenk H.P."/>
        </authorList>
    </citation>
    <scope>NUCLEOTIDE SEQUENCE [LARGE SCALE GENOMIC DNA]</scope>
    <source>
        <strain evidence="3">DSM 17230 / JCM 13409 / AQ1.S1</strain>
    </source>
</reference>
<dbReference type="KEGG" id="iag:Igag_1200"/>
<feature type="transmembrane region" description="Helical" evidence="1">
    <location>
        <begin position="96"/>
        <end position="117"/>
    </location>
</feature>
<keyword evidence="1" id="KW-0812">Transmembrane</keyword>
<evidence type="ECO:0000313" key="2">
    <source>
        <dbReference type="EMBL" id="ADM28006.1"/>
    </source>
</evidence>
<dbReference type="InterPro" id="IPR009198">
    <property type="entry name" value="UCP014484_TM"/>
</dbReference>
<organism evidence="2 3">
    <name type="scientific">Ignisphaera aggregans (strain DSM 17230 / JCM 13409 / AQ1.S1)</name>
    <dbReference type="NCBI Taxonomy" id="583356"/>
    <lineage>
        <taxon>Archaea</taxon>
        <taxon>Thermoproteota</taxon>
        <taxon>Thermoprotei</taxon>
        <taxon>Desulfurococcales</taxon>
        <taxon>Desulfurococcaceae</taxon>
        <taxon>Ignisphaera</taxon>
    </lineage>
</organism>
<dbReference type="HOGENOM" id="CLU_1207607_0_0_2"/>
<feature type="transmembrane region" description="Helical" evidence="1">
    <location>
        <begin position="31"/>
        <end position="48"/>
    </location>
</feature>
<name>E0SP79_IGNAA</name>
<evidence type="ECO:0000313" key="3">
    <source>
        <dbReference type="Proteomes" id="UP000001304"/>
    </source>
</evidence>
<keyword evidence="1" id="KW-0472">Membrane</keyword>
<evidence type="ECO:0000256" key="1">
    <source>
        <dbReference type="SAM" id="Phobius"/>
    </source>
</evidence>
<accession>E0SP79</accession>
<keyword evidence="1" id="KW-1133">Transmembrane helix</keyword>
<feature type="transmembrane region" description="Helical" evidence="1">
    <location>
        <begin position="129"/>
        <end position="147"/>
    </location>
</feature>
<dbReference type="Proteomes" id="UP000001304">
    <property type="component" value="Chromosome"/>
</dbReference>
<dbReference type="BioCyc" id="IAGG583356:GHAH-1177-MONOMER"/>
<keyword evidence="3" id="KW-1185">Reference proteome</keyword>
<dbReference type="STRING" id="583356.Igag_1200"/>
<gene>
    <name evidence="2" type="ordered locus">Igag_1200</name>
</gene>
<proteinExistence type="predicted"/>
<dbReference type="Pfam" id="PF09973">
    <property type="entry name" value="DUF2208"/>
    <property type="match status" value="1"/>
</dbReference>
<sequence length="229" mass="26389">MNSKITMALYIIIPLIFFATVSTFVPPNWTFVVFLLYTIVFLSIASIIPQLRARKKASEAGGNVILRSNEQEVLKLITKDTQLSDEIKSQLTSTMILFIAPFIIWYIVSITIYPILIPQNSGNIDLMQRFLRNLIFYGILMGIFQGLRMVTMPKKMIIAITKYEIRNVGLKLGSIFIPFPIDLKRYSISVDHKRCFVEIFDRSSRQAFRLYATDPQKIISIIERYGMSK</sequence>
<protein>
    <submittedName>
        <fullName evidence="2">Membrane protein</fullName>
    </submittedName>
</protein>